<name>A0A8H6Y5P8_9AGAR</name>
<evidence type="ECO:0000313" key="2">
    <source>
        <dbReference type="EMBL" id="KAF7352145.1"/>
    </source>
</evidence>
<sequence length="417" mass="47547">MKTALTVVSPGKENIYLSLDNPSLNGVRHAMAEEPFADMSWDVAEFQDPPLNSVVGRPRPEERPQRRKERLANLMDLQEATATQIKAFQHQRDDAAVVVAELQTAREDAATEQSHLMQMFRSELDSRLDGMRSMLEAENRRREAEAAHLRQRTEADVARREAEAAHLRQRTEADVAQLRQRTEADVADLRLQIQVSDVEVTELLTSLVVVQDRLVGLTENAVILNDITEVQESISRSLQAFSDIIFDVDRSGPPYPILTQDEKDTLKRSGLGYVTQLIKPPAYVKADADTLRLKALGILSTHQQRVCRALMDKLDKRRIQRNQDHHPRPDLTTALARVGTLPNDGHLLLRQHLTEDVKRLPLHHERDRTDVDLRLFAPPGEYKTVIQQRQELLELKVNRLNSQQRLASRLGREEKTT</sequence>
<protein>
    <submittedName>
        <fullName evidence="2">Uncharacterized protein</fullName>
    </submittedName>
</protein>
<dbReference type="OrthoDB" id="3031674at2759"/>
<evidence type="ECO:0000313" key="3">
    <source>
        <dbReference type="Proteomes" id="UP000620124"/>
    </source>
</evidence>
<organism evidence="2 3">
    <name type="scientific">Mycena venus</name>
    <dbReference type="NCBI Taxonomy" id="2733690"/>
    <lineage>
        <taxon>Eukaryota</taxon>
        <taxon>Fungi</taxon>
        <taxon>Dikarya</taxon>
        <taxon>Basidiomycota</taxon>
        <taxon>Agaricomycotina</taxon>
        <taxon>Agaricomycetes</taxon>
        <taxon>Agaricomycetidae</taxon>
        <taxon>Agaricales</taxon>
        <taxon>Marasmiineae</taxon>
        <taxon>Mycenaceae</taxon>
        <taxon>Mycena</taxon>
    </lineage>
</organism>
<reference evidence="2" key="1">
    <citation type="submission" date="2020-05" db="EMBL/GenBank/DDBJ databases">
        <title>Mycena genomes resolve the evolution of fungal bioluminescence.</title>
        <authorList>
            <person name="Tsai I.J."/>
        </authorList>
    </citation>
    <scope>NUCLEOTIDE SEQUENCE</scope>
    <source>
        <strain evidence="2">CCC161011</strain>
    </source>
</reference>
<accession>A0A8H6Y5P8</accession>
<proteinExistence type="predicted"/>
<feature type="coiled-coil region" evidence="1">
    <location>
        <begin position="132"/>
        <end position="170"/>
    </location>
</feature>
<keyword evidence="1" id="KW-0175">Coiled coil</keyword>
<dbReference type="AlphaFoldDB" id="A0A8H6Y5P8"/>
<gene>
    <name evidence="2" type="ORF">MVEN_01177700</name>
</gene>
<comment type="caution">
    <text evidence="2">The sequence shown here is derived from an EMBL/GenBank/DDBJ whole genome shotgun (WGS) entry which is preliminary data.</text>
</comment>
<dbReference type="EMBL" id="JACAZI010000009">
    <property type="protein sequence ID" value="KAF7352145.1"/>
    <property type="molecule type" value="Genomic_DNA"/>
</dbReference>
<keyword evidence="3" id="KW-1185">Reference proteome</keyword>
<dbReference type="Proteomes" id="UP000620124">
    <property type="component" value="Unassembled WGS sequence"/>
</dbReference>
<evidence type="ECO:0000256" key="1">
    <source>
        <dbReference type="SAM" id="Coils"/>
    </source>
</evidence>